<organism evidence="2 3">
    <name type="scientific">Mobilisporobacter senegalensis</name>
    <dbReference type="NCBI Taxonomy" id="1329262"/>
    <lineage>
        <taxon>Bacteria</taxon>
        <taxon>Bacillati</taxon>
        <taxon>Bacillota</taxon>
        <taxon>Clostridia</taxon>
        <taxon>Lachnospirales</taxon>
        <taxon>Lachnospiraceae</taxon>
        <taxon>Mobilisporobacter</taxon>
    </lineage>
</organism>
<dbReference type="RefSeq" id="WP_123609637.1">
    <property type="nucleotide sequence ID" value="NZ_RJVG01000006.1"/>
</dbReference>
<comment type="caution">
    <text evidence="2">The sequence shown here is derived from an EMBL/GenBank/DDBJ whole genome shotgun (WGS) entry which is preliminary data.</text>
</comment>
<proteinExistence type="predicted"/>
<gene>
    <name evidence="2" type="ORF">EDD66_10685</name>
</gene>
<dbReference type="InterPro" id="IPR010502">
    <property type="entry name" value="Carb-bd_dom_fam9"/>
</dbReference>
<dbReference type="Gene3D" id="2.60.40.1190">
    <property type="match status" value="1"/>
</dbReference>
<dbReference type="GO" id="GO:0004553">
    <property type="term" value="F:hydrolase activity, hydrolyzing O-glycosyl compounds"/>
    <property type="evidence" value="ECO:0007669"/>
    <property type="project" value="InterPro"/>
</dbReference>
<reference evidence="2 3" key="1">
    <citation type="submission" date="2018-11" db="EMBL/GenBank/DDBJ databases">
        <title>Genomic Encyclopedia of Type Strains, Phase IV (KMG-IV): sequencing the most valuable type-strain genomes for metagenomic binning, comparative biology and taxonomic classification.</title>
        <authorList>
            <person name="Goeker M."/>
        </authorList>
    </citation>
    <scope>NUCLEOTIDE SEQUENCE [LARGE SCALE GENOMIC DNA]</scope>
    <source>
        <strain evidence="2 3">DSM 26537</strain>
    </source>
</reference>
<dbReference type="CDD" id="cd09620">
    <property type="entry name" value="CBM9_like_3"/>
    <property type="match status" value="1"/>
</dbReference>
<feature type="domain" description="Carbohydrate-binding" evidence="1">
    <location>
        <begin position="28"/>
        <end position="207"/>
    </location>
</feature>
<dbReference type="EMBL" id="RJVG01000006">
    <property type="protein sequence ID" value="ROR27388.1"/>
    <property type="molecule type" value="Genomic_DNA"/>
</dbReference>
<evidence type="ECO:0000259" key="1">
    <source>
        <dbReference type="Pfam" id="PF16011"/>
    </source>
</evidence>
<protein>
    <submittedName>
        <fullName evidence="2">Cellulose/xylan binding protein with CBM9 domain</fullName>
    </submittedName>
</protein>
<dbReference type="GO" id="GO:0030246">
    <property type="term" value="F:carbohydrate binding"/>
    <property type="evidence" value="ECO:0007669"/>
    <property type="project" value="InterPro"/>
</dbReference>
<name>A0A3N1XMH3_9FIRM</name>
<dbReference type="GO" id="GO:0016052">
    <property type="term" value="P:carbohydrate catabolic process"/>
    <property type="evidence" value="ECO:0007669"/>
    <property type="project" value="InterPro"/>
</dbReference>
<dbReference type="SUPFAM" id="SSF49344">
    <property type="entry name" value="CBD9-like"/>
    <property type="match status" value="1"/>
</dbReference>
<dbReference type="AlphaFoldDB" id="A0A3N1XMH3"/>
<evidence type="ECO:0000313" key="2">
    <source>
        <dbReference type="EMBL" id="ROR27388.1"/>
    </source>
</evidence>
<sequence length="212" mass="24746">MELLNFNKKELICIYQVKTIKRIEELNHCARFQINHHLWEKEYKPIAFGQMAVLSDYGIVVSMTAMELNPLCRFYKDDDPVYKDSAMEAFLNFDLDHPEKGYLNFEMNANGAMLSEFGINRNRKKIKDLISYSAVCEANIYDSRWQVLLKIPMSLICELYKSEPLKSGDVFSCNFYKISEDPLIEHYASYAPIKSKIPNFHLPVFFDKAVIL</sequence>
<evidence type="ECO:0000313" key="3">
    <source>
        <dbReference type="Proteomes" id="UP000273083"/>
    </source>
</evidence>
<dbReference type="OrthoDB" id="9801646at2"/>
<dbReference type="Proteomes" id="UP000273083">
    <property type="component" value="Unassembled WGS sequence"/>
</dbReference>
<keyword evidence="3" id="KW-1185">Reference proteome</keyword>
<accession>A0A3N1XMH3</accession>
<dbReference type="Pfam" id="PF16011">
    <property type="entry name" value="CBM9_2"/>
    <property type="match status" value="1"/>
</dbReference>